<dbReference type="GO" id="GO:0005524">
    <property type="term" value="F:ATP binding"/>
    <property type="evidence" value="ECO:0007669"/>
    <property type="project" value="UniProtKB-KW"/>
</dbReference>
<dbReference type="SMART" id="SM00382">
    <property type="entry name" value="AAA"/>
    <property type="match status" value="1"/>
</dbReference>
<dbReference type="PATRIC" id="fig|46429.4.peg.2841"/>
<dbReference type="PANTHER" id="PTHR24221:SF647">
    <property type="entry name" value="BLL6336 PROTEIN"/>
    <property type="match status" value="1"/>
</dbReference>
<dbReference type="OrthoDB" id="9787557at2"/>
<dbReference type="Gene3D" id="3.90.70.10">
    <property type="entry name" value="Cysteine proteinases"/>
    <property type="match status" value="1"/>
</dbReference>
<keyword evidence="4 9" id="KW-0812">Transmembrane</keyword>
<evidence type="ECO:0000256" key="5">
    <source>
        <dbReference type="ARBA" id="ARBA00022741"/>
    </source>
</evidence>
<dbReference type="InterPro" id="IPR010132">
    <property type="entry name" value="ATPase_T1SS_HlyB"/>
</dbReference>
<keyword evidence="7 9" id="KW-1133">Transmembrane helix</keyword>
<keyword evidence="3" id="KW-1003">Cell membrane</keyword>
<evidence type="ECO:0000256" key="6">
    <source>
        <dbReference type="ARBA" id="ARBA00022840"/>
    </source>
</evidence>
<dbReference type="Pfam" id="PF00005">
    <property type="entry name" value="ABC_tran"/>
    <property type="match status" value="1"/>
</dbReference>
<evidence type="ECO:0000256" key="1">
    <source>
        <dbReference type="ARBA" id="ARBA00004651"/>
    </source>
</evidence>
<keyword evidence="5" id="KW-0547">Nucleotide-binding</keyword>
<dbReference type="GO" id="GO:0006508">
    <property type="term" value="P:proteolysis"/>
    <property type="evidence" value="ECO:0007669"/>
    <property type="project" value="InterPro"/>
</dbReference>
<gene>
    <name evidence="13" type="primary">hlyB</name>
    <name evidence="13" type="ORF">BV95_02868</name>
</gene>
<keyword evidence="6" id="KW-0067">ATP-binding</keyword>
<comment type="caution">
    <text evidence="13">The sequence shown here is derived from an EMBL/GenBank/DDBJ whole genome shotgun (WGS) entry which is preliminary data.</text>
</comment>
<evidence type="ECO:0000259" key="10">
    <source>
        <dbReference type="PROSITE" id="PS50893"/>
    </source>
</evidence>
<organism evidence="13 14">
    <name type="scientific">Sphingobium chlorophenolicum</name>
    <dbReference type="NCBI Taxonomy" id="46429"/>
    <lineage>
        <taxon>Bacteria</taxon>
        <taxon>Pseudomonadati</taxon>
        <taxon>Pseudomonadota</taxon>
        <taxon>Alphaproteobacteria</taxon>
        <taxon>Sphingomonadales</taxon>
        <taxon>Sphingomonadaceae</taxon>
        <taxon>Sphingobium</taxon>
    </lineage>
</organism>
<dbReference type="Gene3D" id="3.40.50.300">
    <property type="entry name" value="P-loop containing nucleotide triphosphate hydrolases"/>
    <property type="match status" value="1"/>
</dbReference>
<dbReference type="GO" id="GO:0030256">
    <property type="term" value="C:type I protein secretion system complex"/>
    <property type="evidence" value="ECO:0007669"/>
    <property type="project" value="InterPro"/>
</dbReference>
<dbReference type="RefSeq" id="WP_081873391.1">
    <property type="nucleotide sequence ID" value="NZ_JFHR01000033.1"/>
</dbReference>
<keyword evidence="2" id="KW-0813">Transport</keyword>
<evidence type="ECO:0000256" key="7">
    <source>
        <dbReference type="ARBA" id="ARBA00022989"/>
    </source>
</evidence>
<dbReference type="Pfam" id="PF00664">
    <property type="entry name" value="ABC_membrane"/>
    <property type="match status" value="1"/>
</dbReference>
<evidence type="ECO:0000256" key="9">
    <source>
        <dbReference type="SAM" id="Phobius"/>
    </source>
</evidence>
<reference evidence="13 14" key="1">
    <citation type="submission" date="2014-02" db="EMBL/GenBank/DDBJ databases">
        <title>Whole genome sequence of Sphingobium chlorophenolicum NBRC 16172.</title>
        <authorList>
            <person name="Gan H.M."/>
            <person name="Gan H.Y."/>
            <person name="Chew T.H."/>
            <person name="Savka M.A."/>
        </authorList>
    </citation>
    <scope>NUCLEOTIDE SEQUENCE [LARGE SCALE GENOMIC DNA]</scope>
    <source>
        <strain evidence="13 14">NBRC 16172</strain>
    </source>
</reference>
<dbReference type="GO" id="GO:0016887">
    <property type="term" value="F:ATP hydrolysis activity"/>
    <property type="evidence" value="ECO:0007669"/>
    <property type="project" value="InterPro"/>
</dbReference>
<dbReference type="SUPFAM" id="SSF90123">
    <property type="entry name" value="ABC transporter transmembrane region"/>
    <property type="match status" value="1"/>
</dbReference>
<keyword evidence="8 9" id="KW-0472">Membrane</keyword>
<feature type="transmembrane region" description="Helical" evidence="9">
    <location>
        <begin position="178"/>
        <end position="200"/>
    </location>
</feature>
<dbReference type="PROSITE" id="PS50929">
    <property type="entry name" value="ABC_TM1F"/>
    <property type="match status" value="1"/>
</dbReference>
<evidence type="ECO:0000313" key="13">
    <source>
        <dbReference type="EMBL" id="KEQ52877.1"/>
    </source>
</evidence>
<name>A0A081RCF4_SPHCR</name>
<evidence type="ECO:0000256" key="3">
    <source>
        <dbReference type="ARBA" id="ARBA00022475"/>
    </source>
</evidence>
<dbReference type="EMBL" id="JFHR01000033">
    <property type="protein sequence ID" value="KEQ52877.1"/>
    <property type="molecule type" value="Genomic_DNA"/>
</dbReference>
<dbReference type="GO" id="GO:0140359">
    <property type="term" value="F:ABC-type transporter activity"/>
    <property type="evidence" value="ECO:0007669"/>
    <property type="project" value="InterPro"/>
</dbReference>
<evidence type="ECO:0000259" key="12">
    <source>
        <dbReference type="PROSITE" id="PS50990"/>
    </source>
</evidence>
<feature type="transmembrane region" description="Helical" evidence="9">
    <location>
        <begin position="285"/>
        <end position="310"/>
    </location>
</feature>
<dbReference type="NCBIfam" id="TIGR01846">
    <property type="entry name" value="type_I_sec_HlyB"/>
    <property type="match status" value="1"/>
</dbReference>
<dbReference type="PROSITE" id="PS50990">
    <property type="entry name" value="PEPTIDASE_C39"/>
    <property type="match status" value="1"/>
</dbReference>
<dbReference type="InterPro" id="IPR017871">
    <property type="entry name" value="ABC_transporter-like_CS"/>
</dbReference>
<dbReference type="InterPro" id="IPR036640">
    <property type="entry name" value="ABC1_TM_sf"/>
</dbReference>
<evidence type="ECO:0000259" key="11">
    <source>
        <dbReference type="PROSITE" id="PS50929"/>
    </source>
</evidence>
<evidence type="ECO:0000256" key="8">
    <source>
        <dbReference type="ARBA" id="ARBA00023136"/>
    </source>
</evidence>
<sequence>MDRIENLAAEPAADDLEEATVPPQALDLSLACFLLLAKFLGTAADPAQMAHSRGRGDDPWAIEDFARVAKRLALIAKIRSAGLVDYAKLPLPALAELKGGQCVILLKIEDASLKPRYLVQRGDAERPEIWTSEDAAERFSGRVLLLTSREAMAGEKRPFDIAWFIPALVKYRKPLRDVLIGSFFLQLMGLVSPIFFQLVIDKVLVHQSMTTLDVLAFGLTVVLLFETIMSGLRNWLFAHTTNRIDSELSSRMFRHLLNLPISYFEARRVGESVARVRELENIRQFLTSNAVTVVIDLFFTIVFFAVMFLYSPFLTLIVLLSIPCYVAISMAISPTLRAMLEEKFRRGAENQSFLVESVTGIGTLKAMAVEPQMRDRWEKLFSGYTNTGFDVAKLANWGSHLIQIVSKLTTVAILYFGAKAVIAGDLSVGSLVAFNMLSGRVAAPILRLSQLWQDFQQVRISVERLGDVLNSPAEPEYNPNRASLPPIRGDVTFDKVRFRYRPDMPEALRGVTLELKAGEMLGIVGPSGSGKSTLTKLVQRLYIPEQGRVLIDGVDLALVDPPWLRRQIGVVLQENILFNRTVRENIALGDPTLAMETVMAAAQLAGAHEFILAMNHGYDTVVDERGGNLSGGQRQRIAIARALVNDPRILIFDEATSALDAESEEIIQHNLASIAKGRTVIIIAHRLSAVRQCDRIITVEAGEVTEQGTHRELLSAGGRYAQLYSKQMGVIPA</sequence>
<dbReference type="AlphaFoldDB" id="A0A081RCF4"/>
<comment type="subcellular location">
    <subcellularLocation>
        <location evidence="1">Cell membrane</location>
        <topology evidence="1">Multi-pass membrane protein</topology>
    </subcellularLocation>
</comment>
<dbReference type="FunFam" id="3.40.50.300:FF:000299">
    <property type="entry name" value="ABC transporter ATP-binding protein/permease"/>
    <property type="match status" value="1"/>
</dbReference>
<dbReference type="Proteomes" id="UP000028411">
    <property type="component" value="Unassembled WGS sequence"/>
</dbReference>
<dbReference type="InterPro" id="IPR003593">
    <property type="entry name" value="AAA+_ATPase"/>
</dbReference>
<dbReference type="InterPro" id="IPR005074">
    <property type="entry name" value="Peptidase_C39"/>
</dbReference>
<dbReference type="PROSITE" id="PS50893">
    <property type="entry name" value="ABC_TRANSPORTER_2"/>
    <property type="match status" value="1"/>
</dbReference>
<dbReference type="InterPro" id="IPR039421">
    <property type="entry name" value="Type_1_exporter"/>
</dbReference>
<feature type="transmembrane region" description="Helical" evidence="9">
    <location>
        <begin position="212"/>
        <end position="232"/>
    </location>
</feature>
<dbReference type="PANTHER" id="PTHR24221">
    <property type="entry name" value="ATP-BINDING CASSETTE SUB-FAMILY B"/>
    <property type="match status" value="1"/>
</dbReference>
<dbReference type="eggNOG" id="COG2274">
    <property type="taxonomic scope" value="Bacteria"/>
</dbReference>
<feature type="transmembrane region" description="Helical" evidence="9">
    <location>
        <begin position="316"/>
        <end position="336"/>
    </location>
</feature>
<feature type="domain" description="ABC transmembrane type-1" evidence="11">
    <location>
        <begin position="178"/>
        <end position="457"/>
    </location>
</feature>
<dbReference type="Gene3D" id="1.20.1560.10">
    <property type="entry name" value="ABC transporter type 1, transmembrane domain"/>
    <property type="match status" value="1"/>
</dbReference>
<proteinExistence type="predicted"/>
<evidence type="ECO:0000256" key="4">
    <source>
        <dbReference type="ARBA" id="ARBA00022692"/>
    </source>
</evidence>
<feature type="domain" description="ABC transporter" evidence="10">
    <location>
        <begin position="491"/>
        <end position="726"/>
    </location>
</feature>
<evidence type="ECO:0000313" key="14">
    <source>
        <dbReference type="Proteomes" id="UP000028411"/>
    </source>
</evidence>
<dbReference type="SUPFAM" id="SSF52540">
    <property type="entry name" value="P-loop containing nucleoside triphosphate hydrolases"/>
    <property type="match status" value="1"/>
</dbReference>
<dbReference type="GO" id="GO:0005886">
    <property type="term" value="C:plasma membrane"/>
    <property type="evidence" value="ECO:0007669"/>
    <property type="project" value="UniProtKB-SubCell"/>
</dbReference>
<dbReference type="InterPro" id="IPR003439">
    <property type="entry name" value="ABC_transporter-like_ATP-bd"/>
</dbReference>
<accession>A0A081RCF4</accession>
<feature type="domain" description="Peptidase C39" evidence="12">
    <location>
        <begin position="24"/>
        <end position="146"/>
    </location>
</feature>
<dbReference type="PROSITE" id="PS00211">
    <property type="entry name" value="ABC_TRANSPORTER_1"/>
    <property type="match status" value="1"/>
</dbReference>
<dbReference type="GO" id="GO:0030253">
    <property type="term" value="P:protein secretion by the type I secretion system"/>
    <property type="evidence" value="ECO:0007669"/>
    <property type="project" value="InterPro"/>
</dbReference>
<dbReference type="InterPro" id="IPR011527">
    <property type="entry name" value="ABC1_TM_dom"/>
</dbReference>
<dbReference type="FunFam" id="1.20.1560.10:FF:000056">
    <property type="entry name" value="Alpha-hemolysin translocation ATP-binding protein HlyB"/>
    <property type="match status" value="1"/>
</dbReference>
<protein>
    <submittedName>
        <fullName evidence="13">Hemolysin secretion protein HlyB</fullName>
    </submittedName>
</protein>
<dbReference type="GO" id="GO:0008233">
    <property type="term" value="F:peptidase activity"/>
    <property type="evidence" value="ECO:0007669"/>
    <property type="project" value="InterPro"/>
</dbReference>
<dbReference type="InterPro" id="IPR027417">
    <property type="entry name" value="P-loop_NTPase"/>
</dbReference>
<dbReference type="GO" id="GO:0034040">
    <property type="term" value="F:ATPase-coupled lipid transmembrane transporter activity"/>
    <property type="evidence" value="ECO:0007669"/>
    <property type="project" value="TreeGrafter"/>
</dbReference>
<evidence type="ECO:0000256" key="2">
    <source>
        <dbReference type="ARBA" id="ARBA00022448"/>
    </source>
</evidence>
<dbReference type="CDD" id="cd18588">
    <property type="entry name" value="ABC_6TM_CyaB_HlyB_like"/>
    <property type="match status" value="1"/>
</dbReference>